<reference evidence="1 2" key="1">
    <citation type="submission" date="2018-02" db="EMBL/GenBank/DDBJ databases">
        <title>The genomes of Aspergillus section Nigri reveals drivers in fungal speciation.</title>
        <authorList>
            <consortium name="DOE Joint Genome Institute"/>
            <person name="Vesth T.C."/>
            <person name="Nybo J."/>
            <person name="Theobald S."/>
            <person name="Brandl J."/>
            <person name="Frisvad J.C."/>
            <person name="Nielsen K.F."/>
            <person name="Lyhne E.K."/>
            <person name="Kogle M.E."/>
            <person name="Kuo A."/>
            <person name="Riley R."/>
            <person name="Clum A."/>
            <person name="Nolan M."/>
            <person name="Lipzen A."/>
            <person name="Salamov A."/>
            <person name="Henrissat B."/>
            <person name="Wiebenga A."/>
            <person name="De vries R.P."/>
            <person name="Grigoriev I.V."/>
            <person name="Mortensen U.H."/>
            <person name="Andersen M.R."/>
            <person name="Baker S.E."/>
        </authorList>
    </citation>
    <scope>NUCLEOTIDE SEQUENCE [LARGE SCALE GENOMIC DNA]</scope>
    <source>
        <strain evidence="1 2">CBS 121593</strain>
    </source>
</reference>
<protein>
    <submittedName>
        <fullName evidence="1">Uncharacterized protein</fullName>
    </submittedName>
</protein>
<evidence type="ECO:0000313" key="2">
    <source>
        <dbReference type="Proteomes" id="UP000249402"/>
    </source>
</evidence>
<dbReference type="VEuPathDB" id="FungiDB:BO80DRAFT_107280"/>
<dbReference type="AlphaFoldDB" id="A0A395H1H5"/>
<dbReference type="EMBL" id="KZ824442">
    <property type="protein sequence ID" value="RAL00064.1"/>
    <property type="molecule type" value="Genomic_DNA"/>
</dbReference>
<gene>
    <name evidence="1" type="ORF">BO80DRAFT_107280</name>
</gene>
<dbReference type="GeneID" id="37218245"/>
<name>A0A395H1H5_9EURO</name>
<organism evidence="1 2">
    <name type="scientific">Aspergillus ibericus CBS 121593</name>
    <dbReference type="NCBI Taxonomy" id="1448316"/>
    <lineage>
        <taxon>Eukaryota</taxon>
        <taxon>Fungi</taxon>
        <taxon>Dikarya</taxon>
        <taxon>Ascomycota</taxon>
        <taxon>Pezizomycotina</taxon>
        <taxon>Eurotiomycetes</taxon>
        <taxon>Eurotiomycetidae</taxon>
        <taxon>Eurotiales</taxon>
        <taxon>Aspergillaceae</taxon>
        <taxon>Aspergillus</taxon>
        <taxon>Aspergillus subgen. Circumdati</taxon>
    </lineage>
</organism>
<proteinExistence type="predicted"/>
<evidence type="ECO:0000313" key="1">
    <source>
        <dbReference type="EMBL" id="RAL00064.1"/>
    </source>
</evidence>
<accession>A0A395H1H5</accession>
<dbReference type="Proteomes" id="UP000249402">
    <property type="component" value="Unassembled WGS sequence"/>
</dbReference>
<sequence length="75" mass="8494">MDRSRMVIVMGCALWCPRSNGHWWAWESGRGCVHVPLVPPAMLSRSSVRLVLDYAAALSDERIYASRNIPEHLQS</sequence>
<keyword evidence="2" id="KW-1185">Reference proteome</keyword>
<dbReference type="RefSeq" id="XP_025574391.1">
    <property type="nucleotide sequence ID" value="XM_025713380.1"/>
</dbReference>